<comment type="caution">
    <text evidence="2">The sequence shown here is derived from an EMBL/GenBank/DDBJ whole genome shotgun (WGS) entry which is preliminary data.</text>
</comment>
<feature type="compositionally biased region" description="Basic and acidic residues" evidence="1">
    <location>
        <begin position="16"/>
        <end position="27"/>
    </location>
</feature>
<reference evidence="2 3" key="2">
    <citation type="submission" date="2008-10" db="EMBL/GenBank/DDBJ databases">
        <authorList>
            <person name="Fulton L."/>
            <person name="Clifton S."/>
            <person name="Fulton B."/>
            <person name="Xu J."/>
            <person name="Minx P."/>
            <person name="Pepin K.H."/>
            <person name="Johnson M."/>
            <person name="Bhonagiri V."/>
            <person name="Nash W.E."/>
            <person name="Mardis E.R."/>
            <person name="Wilson R.K."/>
        </authorList>
    </citation>
    <scope>NUCLEOTIDE SEQUENCE [LARGE SCALE GENOMIC DNA]</scope>
    <source>
        <strain evidence="2 3">ATCC 29098</strain>
    </source>
</reference>
<reference evidence="2 3" key="1">
    <citation type="submission" date="2008-10" db="EMBL/GenBank/DDBJ databases">
        <title>Draft genome sequence of Desulvovibrio piger (ATCC 29098).</title>
        <authorList>
            <person name="Sudarsanam P."/>
            <person name="Ley R."/>
            <person name="Guruge J."/>
            <person name="Turnbaugh P.J."/>
            <person name="Mahowald M."/>
            <person name="Liep D."/>
            <person name="Gordon J."/>
        </authorList>
    </citation>
    <scope>NUCLEOTIDE SEQUENCE [LARGE SCALE GENOMIC DNA]</scope>
    <source>
        <strain evidence="2 3">ATCC 29098</strain>
    </source>
</reference>
<feature type="region of interest" description="Disordered" evidence="1">
    <location>
        <begin position="1"/>
        <end position="27"/>
    </location>
</feature>
<proteinExistence type="predicted"/>
<evidence type="ECO:0000313" key="3">
    <source>
        <dbReference type="Proteomes" id="UP000003676"/>
    </source>
</evidence>
<evidence type="ECO:0000313" key="2">
    <source>
        <dbReference type="EMBL" id="EEB32398.1"/>
    </source>
</evidence>
<dbReference type="Proteomes" id="UP000003676">
    <property type="component" value="Unassembled WGS sequence"/>
</dbReference>
<accession>B6WXB9</accession>
<evidence type="ECO:0000256" key="1">
    <source>
        <dbReference type="SAM" id="MobiDB-lite"/>
    </source>
</evidence>
<dbReference type="HOGENOM" id="CLU_3006820_0_0_7"/>
<sequence length="56" mass="5847">MTDLPKVGMLGAGACEGRRGHGRREGGRVTVHTSAPLVRGVLDTGLPDGRHGRRTA</sequence>
<gene>
    <name evidence="2" type="ORF">DESPIG_02744</name>
</gene>
<name>B6WXB9_9BACT</name>
<protein>
    <submittedName>
        <fullName evidence="2">Uncharacterized protein</fullName>
    </submittedName>
</protein>
<organism evidence="2 3">
    <name type="scientific">Desulfovibrio piger ATCC 29098</name>
    <dbReference type="NCBI Taxonomy" id="411464"/>
    <lineage>
        <taxon>Bacteria</taxon>
        <taxon>Pseudomonadati</taxon>
        <taxon>Thermodesulfobacteriota</taxon>
        <taxon>Desulfovibrionia</taxon>
        <taxon>Desulfovibrionales</taxon>
        <taxon>Desulfovibrionaceae</taxon>
        <taxon>Desulfovibrio</taxon>
    </lineage>
</organism>
<dbReference type="EMBL" id="ABXU01000079">
    <property type="protein sequence ID" value="EEB32398.1"/>
    <property type="molecule type" value="Genomic_DNA"/>
</dbReference>
<dbReference type="AlphaFoldDB" id="B6WXB9"/>